<dbReference type="AlphaFoldDB" id="A0A1U8GJ08"/>
<dbReference type="Gene3D" id="1.20.58.2190">
    <property type="match status" value="1"/>
</dbReference>
<dbReference type="PANTHER" id="PTHR46713:SF1">
    <property type="entry name" value="F13M7.16 PROTEIN"/>
    <property type="match status" value="1"/>
</dbReference>
<dbReference type="Pfam" id="PF09409">
    <property type="entry name" value="PUB"/>
    <property type="match status" value="1"/>
</dbReference>
<evidence type="ECO:0000259" key="1">
    <source>
        <dbReference type="PROSITE" id="PS00028"/>
    </source>
</evidence>
<dbReference type="KEGG" id="cann:107866572"/>
<keyword evidence="3" id="KW-1185">Reference proteome</keyword>
<evidence type="ECO:0000313" key="3">
    <source>
        <dbReference type="Proteomes" id="UP000222542"/>
    </source>
</evidence>
<dbReference type="InterPro" id="IPR018997">
    <property type="entry name" value="PUB_domain"/>
</dbReference>
<sequence>MVLLQCGDCGVLLKSPEEAQYHGKNTCHTNYLETDEPMCYLVCNDCNKICSCRTESHFHEKRSGHTGGFQDKTAEVVEQKRRAREEYNCQKGRQYLQMILQARRRQLLRMPSKAGQMKECLETIKQNHKDDEAKVKAACSVLRRFVENVRRYPDEEKFRKIRISNAAFQEKVGSLLGGIEFLELCGFEKTEGGEFLYMPREKVYMEVLNSAEWELRNIE</sequence>
<dbReference type="STRING" id="4072.A0A1U8GJ08"/>
<reference evidence="2 3" key="1">
    <citation type="journal article" date="2014" name="Nat. Genet.">
        <title>Genome sequence of the hot pepper provides insights into the evolution of pungency in Capsicum species.</title>
        <authorList>
            <person name="Kim S."/>
            <person name="Park M."/>
            <person name="Yeom S.I."/>
            <person name="Kim Y.M."/>
            <person name="Lee J.M."/>
            <person name="Lee H.A."/>
            <person name="Seo E."/>
            <person name="Choi J."/>
            <person name="Cheong K."/>
            <person name="Kim K.T."/>
            <person name="Jung K."/>
            <person name="Lee G.W."/>
            <person name="Oh S.K."/>
            <person name="Bae C."/>
            <person name="Kim S.B."/>
            <person name="Lee H.Y."/>
            <person name="Kim S.Y."/>
            <person name="Kim M.S."/>
            <person name="Kang B.C."/>
            <person name="Jo Y.D."/>
            <person name="Yang H.B."/>
            <person name="Jeong H.J."/>
            <person name="Kang W.H."/>
            <person name="Kwon J.K."/>
            <person name="Shin C."/>
            <person name="Lim J.Y."/>
            <person name="Park J.H."/>
            <person name="Huh J.H."/>
            <person name="Kim J.S."/>
            <person name="Kim B.D."/>
            <person name="Cohen O."/>
            <person name="Paran I."/>
            <person name="Suh M.C."/>
            <person name="Lee S.B."/>
            <person name="Kim Y.K."/>
            <person name="Shin Y."/>
            <person name="Noh S.J."/>
            <person name="Park J."/>
            <person name="Seo Y.S."/>
            <person name="Kwon S.Y."/>
            <person name="Kim H.A."/>
            <person name="Park J.M."/>
            <person name="Kim H.J."/>
            <person name="Choi S.B."/>
            <person name="Bosland P.W."/>
            <person name="Reeves G."/>
            <person name="Jo S.H."/>
            <person name="Lee B.W."/>
            <person name="Cho H.T."/>
            <person name="Choi H.S."/>
            <person name="Lee M.S."/>
            <person name="Yu Y."/>
            <person name="Do Choi Y."/>
            <person name="Park B.S."/>
            <person name="van Deynze A."/>
            <person name="Ashrafi H."/>
            <person name="Hill T."/>
            <person name="Kim W.T."/>
            <person name="Pai H.S."/>
            <person name="Ahn H.K."/>
            <person name="Yeam I."/>
            <person name="Giovannoni J.J."/>
            <person name="Rose J.K."/>
            <person name="Sorensen I."/>
            <person name="Lee S.J."/>
            <person name="Kim R.W."/>
            <person name="Choi I.Y."/>
            <person name="Choi B.S."/>
            <person name="Lim J.S."/>
            <person name="Lee Y.H."/>
            <person name="Choi D."/>
        </authorList>
    </citation>
    <scope>NUCLEOTIDE SEQUENCE [LARGE SCALE GENOMIC DNA]</scope>
    <source>
        <strain evidence="3">cv. CM334</strain>
    </source>
</reference>
<evidence type="ECO:0000313" key="2">
    <source>
        <dbReference type="EMBL" id="PHT85267.1"/>
    </source>
</evidence>
<dbReference type="PANTHER" id="PTHR46713">
    <property type="entry name" value="F13M7.16 PROTEIN"/>
    <property type="match status" value="1"/>
</dbReference>
<name>A0A1U8GJ08_CAPAN</name>
<dbReference type="InterPro" id="IPR057766">
    <property type="entry name" value="Znf-C2H2_OTU1-like_C"/>
</dbReference>
<dbReference type="PROSITE" id="PS00028">
    <property type="entry name" value="ZINC_FINGER_C2H2_1"/>
    <property type="match status" value="2"/>
</dbReference>
<dbReference type="EMBL" id="AYRZ02000003">
    <property type="protein sequence ID" value="PHT85267.1"/>
    <property type="molecule type" value="Genomic_DNA"/>
</dbReference>
<dbReference type="InterPro" id="IPR013087">
    <property type="entry name" value="Znf_C2H2_type"/>
</dbReference>
<reference evidence="2 3" key="2">
    <citation type="journal article" date="2017" name="Genome Biol.">
        <title>New reference genome sequences of hot pepper reveal the massive evolution of plant disease-resistance genes by retroduplication.</title>
        <authorList>
            <person name="Kim S."/>
            <person name="Park J."/>
            <person name="Yeom S.I."/>
            <person name="Kim Y.M."/>
            <person name="Seo E."/>
            <person name="Kim K.T."/>
            <person name="Kim M.S."/>
            <person name="Lee J.M."/>
            <person name="Cheong K."/>
            <person name="Shin H.S."/>
            <person name="Kim S.B."/>
            <person name="Han K."/>
            <person name="Lee J."/>
            <person name="Park M."/>
            <person name="Lee H.A."/>
            <person name="Lee H.Y."/>
            <person name="Lee Y."/>
            <person name="Oh S."/>
            <person name="Lee J.H."/>
            <person name="Choi E."/>
            <person name="Choi E."/>
            <person name="Lee S.E."/>
            <person name="Jeon J."/>
            <person name="Kim H."/>
            <person name="Choi G."/>
            <person name="Song H."/>
            <person name="Lee J."/>
            <person name="Lee S.C."/>
            <person name="Kwon J.K."/>
            <person name="Lee H.Y."/>
            <person name="Koo N."/>
            <person name="Hong Y."/>
            <person name="Kim R.W."/>
            <person name="Kang W.H."/>
            <person name="Huh J.H."/>
            <person name="Kang B.C."/>
            <person name="Yang T.J."/>
            <person name="Lee Y.H."/>
            <person name="Bennetzen J.L."/>
            <person name="Choi D."/>
        </authorList>
    </citation>
    <scope>NUCLEOTIDE SEQUENCE [LARGE SCALE GENOMIC DNA]</scope>
    <source>
        <strain evidence="3">cv. CM334</strain>
    </source>
</reference>
<dbReference type="Gramene" id="PHT85267">
    <property type="protein sequence ID" value="PHT85267"/>
    <property type="gene ID" value="T459_07373"/>
</dbReference>
<feature type="domain" description="C2H2-type" evidence="1">
    <location>
        <begin position="43"/>
        <end position="65"/>
    </location>
</feature>
<organism evidence="2 3">
    <name type="scientific">Capsicum annuum</name>
    <name type="common">Capsicum pepper</name>
    <dbReference type="NCBI Taxonomy" id="4072"/>
    <lineage>
        <taxon>Eukaryota</taxon>
        <taxon>Viridiplantae</taxon>
        <taxon>Streptophyta</taxon>
        <taxon>Embryophyta</taxon>
        <taxon>Tracheophyta</taxon>
        <taxon>Spermatophyta</taxon>
        <taxon>Magnoliopsida</taxon>
        <taxon>eudicotyledons</taxon>
        <taxon>Gunneridae</taxon>
        <taxon>Pentapetalae</taxon>
        <taxon>asterids</taxon>
        <taxon>lamiids</taxon>
        <taxon>Solanales</taxon>
        <taxon>Solanaceae</taxon>
        <taxon>Solanoideae</taxon>
        <taxon>Capsiceae</taxon>
        <taxon>Capsicum</taxon>
    </lineage>
</organism>
<dbReference type="SMART" id="SM00580">
    <property type="entry name" value="PUG"/>
    <property type="match status" value="1"/>
</dbReference>
<dbReference type="SMR" id="A0A1U8GJ08"/>
<dbReference type="OMA" id="HTEFYDR"/>
<feature type="domain" description="C2H2-type" evidence="1">
    <location>
        <begin position="6"/>
        <end position="28"/>
    </location>
</feature>
<comment type="caution">
    <text evidence="2">The sequence shown here is derived from an EMBL/GenBank/DDBJ whole genome shotgun (WGS) entry which is preliminary data.</text>
</comment>
<proteinExistence type="predicted"/>
<dbReference type="Proteomes" id="UP000222542">
    <property type="component" value="Unassembled WGS sequence"/>
</dbReference>
<dbReference type="SUPFAM" id="SSF143503">
    <property type="entry name" value="PUG domain-like"/>
    <property type="match status" value="1"/>
</dbReference>
<dbReference type="OrthoDB" id="336240at2759"/>
<protein>
    <recommendedName>
        <fullName evidence="1">C2H2-type domain-containing protein</fullName>
    </recommendedName>
</protein>
<accession>A0A1U8GJ08</accession>
<dbReference type="Pfam" id="PF24560">
    <property type="entry name" value="zf-C2H2_OTU1_C"/>
    <property type="match status" value="1"/>
</dbReference>
<dbReference type="InterPro" id="IPR036339">
    <property type="entry name" value="PUB-like_dom_sf"/>
</dbReference>
<gene>
    <name evidence="2" type="ORF">T459_07373</name>
</gene>